<dbReference type="InterPro" id="IPR019692">
    <property type="entry name" value="CFP-6_PH"/>
</dbReference>
<evidence type="ECO:0000313" key="4">
    <source>
        <dbReference type="Proteomes" id="UP000265614"/>
    </source>
</evidence>
<dbReference type="OrthoDB" id="3824918at2"/>
<organism evidence="3 4">
    <name type="scientific">Vallicoccus soli</name>
    <dbReference type="NCBI Taxonomy" id="2339232"/>
    <lineage>
        <taxon>Bacteria</taxon>
        <taxon>Bacillati</taxon>
        <taxon>Actinomycetota</taxon>
        <taxon>Actinomycetes</taxon>
        <taxon>Motilibacterales</taxon>
        <taxon>Vallicoccaceae</taxon>
        <taxon>Vallicoccus</taxon>
    </lineage>
</organism>
<sequence>MPDPSAPRSADALPALPLVLRPRTARRVLYPLVALVLVAFVGGALLLPGEGRGAFGPADRAGVVATGLAIAWVMHRIAAVRVLCRESGLRVVNVLRSRDVEWAEVLGVRLGQAAPWLQLDLSDGTTLAAMGVQGSDGEHARTQARTLARLVQDRSRTEHDR</sequence>
<gene>
    <name evidence="3" type="ORF">D5H78_05515</name>
</gene>
<keyword evidence="4" id="KW-1185">Reference proteome</keyword>
<keyword evidence="1" id="KW-0472">Membrane</keyword>
<comment type="caution">
    <text evidence="3">The sequence shown here is derived from an EMBL/GenBank/DDBJ whole genome shotgun (WGS) entry which is preliminary data.</text>
</comment>
<dbReference type="RefSeq" id="WP_119949449.1">
    <property type="nucleotide sequence ID" value="NZ_QZEZ01000002.1"/>
</dbReference>
<evidence type="ECO:0000256" key="1">
    <source>
        <dbReference type="SAM" id="Phobius"/>
    </source>
</evidence>
<dbReference type="Proteomes" id="UP000265614">
    <property type="component" value="Unassembled WGS sequence"/>
</dbReference>
<proteinExistence type="predicted"/>
<feature type="transmembrane region" description="Helical" evidence="1">
    <location>
        <begin position="28"/>
        <end position="49"/>
    </location>
</feature>
<accession>A0A3A3Z0L7</accession>
<keyword evidence="1" id="KW-1133">Transmembrane helix</keyword>
<dbReference type="Pfam" id="PF10756">
    <property type="entry name" value="bPH_6"/>
    <property type="match status" value="1"/>
</dbReference>
<protein>
    <submittedName>
        <fullName evidence="3">PH domain-containing protein</fullName>
    </submittedName>
</protein>
<dbReference type="AlphaFoldDB" id="A0A3A3Z0L7"/>
<reference evidence="3 4" key="1">
    <citation type="submission" date="2018-09" db="EMBL/GenBank/DDBJ databases">
        <title>YIM 75000 draft genome.</title>
        <authorList>
            <person name="Tang S."/>
            <person name="Feng Y."/>
        </authorList>
    </citation>
    <scope>NUCLEOTIDE SEQUENCE [LARGE SCALE GENOMIC DNA]</scope>
    <source>
        <strain evidence="3 4">YIM 75000</strain>
    </source>
</reference>
<dbReference type="EMBL" id="QZEZ01000002">
    <property type="protein sequence ID" value="RJK96733.1"/>
    <property type="molecule type" value="Genomic_DNA"/>
</dbReference>
<feature type="domain" description="Low molecular weight protein antigen 6 PH" evidence="2">
    <location>
        <begin position="81"/>
        <end position="147"/>
    </location>
</feature>
<feature type="transmembrane region" description="Helical" evidence="1">
    <location>
        <begin position="61"/>
        <end position="84"/>
    </location>
</feature>
<evidence type="ECO:0000313" key="3">
    <source>
        <dbReference type="EMBL" id="RJK96733.1"/>
    </source>
</evidence>
<name>A0A3A3Z0L7_9ACTN</name>
<evidence type="ECO:0000259" key="2">
    <source>
        <dbReference type="Pfam" id="PF10756"/>
    </source>
</evidence>
<keyword evidence="1" id="KW-0812">Transmembrane</keyword>